<evidence type="ECO:0000313" key="1">
    <source>
        <dbReference type="EMBL" id="KMQ86952.1"/>
    </source>
</evidence>
<feature type="non-terminal residue" evidence="1">
    <location>
        <position position="38"/>
    </location>
</feature>
<dbReference type="EMBL" id="LBMM01011230">
    <property type="protein sequence ID" value="KMQ86952.1"/>
    <property type="molecule type" value="Genomic_DNA"/>
</dbReference>
<proteinExistence type="predicted"/>
<dbReference type="AlphaFoldDB" id="A0A0J7K9D7"/>
<dbReference type="PaxDb" id="67767-A0A0J7K9D7"/>
<dbReference type="OrthoDB" id="7551624at2759"/>
<protein>
    <submittedName>
        <fullName evidence="1">Nuclease harbi1-like protein</fullName>
    </submittedName>
</protein>
<reference evidence="1 2" key="1">
    <citation type="submission" date="2015-04" db="EMBL/GenBank/DDBJ databases">
        <title>Lasius niger genome sequencing.</title>
        <authorList>
            <person name="Konorov E.A."/>
            <person name="Nikitin M.A."/>
            <person name="Kirill M.V."/>
            <person name="Chang P."/>
        </authorList>
    </citation>
    <scope>NUCLEOTIDE SEQUENCE [LARGE SCALE GENOMIC DNA]</scope>
    <source>
        <tissue evidence="1">Whole</tissue>
    </source>
</reference>
<keyword evidence="2" id="KW-1185">Reference proteome</keyword>
<dbReference type="Proteomes" id="UP000036403">
    <property type="component" value="Unassembled WGS sequence"/>
</dbReference>
<gene>
    <name evidence="1" type="ORF">RF55_13916</name>
</gene>
<accession>A0A0J7K9D7</accession>
<evidence type="ECO:0000313" key="2">
    <source>
        <dbReference type="Proteomes" id="UP000036403"/>
    </source>
</evidence>
<organism evidence="1 2">
    <name type="scientific">Lasius niger</name>
    <name type="common">Black garden ant</name>
    <dbReference type="NCBI Taxonomy" id="67767"/>
    <lineage>
        <taxon>Eukaryota</taxon>
        <taxon>Metazoa</taxon>
        <taxon>Ecdysozoa</taxon>
        <taxon>Arthropoda</taxon>
        <taxon>Hexapoda</taxon>
        <taxon>Insecta</taxon>
        <taxon>Pterygota</taxon>
        <taxon>Neoptera</taxon>
        <taxon>Endopterygota</taxon>
        <taxon>Hymenoptera</taxon>
        <taxon>Apocrita</taxon>
        <taxon>Aculeata</taxon>
        <taxon>Formicoidea</taxon>
        <taxon>Formicidae</taxon>
        <taxon>Formicinae</taxon>
        <taxon>Lasius</taxon>
        <taxon>Lasius</taxon>
    </lineage>
</organism>
<sequence>MRYVQRQLSGILVGDAGYPCLPFLLTPIQNPQTDEEIT</sequence>
<name>A0A0J7K9D7_LASNI</name>
<comment type="caution">
    <text evidence="1">The sequence shown here is derived from an EMBL/GenBank/DDBJ whole genome shotgun (WGS) entry which is preliminary data.</text>
</comment>